<feature type="binding site" evidence="6">
    <location>
        <begin position="159"/>
        <end position="160"/>
    </location>
    <ligand>
        <name>NAD(+)</name>
        <dbReference type="ChEBI" id="CHEBI:57540"/>
    </ligand>
</feature>
<comment type="subcellular location">
    <subcellularLocation>
        <location evidence="6">Cytoplasm</location>
    </subcellularLocation>
</comment>
<dbReference type="EC" id="2.7.1.23" evidence="6"/>
<dbReference type="GO" id="GO:0051287">
    <property type="term" value="F:NAD binding"/>
    <property type="evidence" value="ECO:0007669"/>
    <property type="project" value="UniProtKB-ARBA"/>
</dbReference>
<comment type="cofactor">
    <cofactor evidence="6">
        <name>a divalent metal cation</name>
        <dbReference type="ChEBI" id="CHEBI:60240"/>
    </cofactor>
</comment>
<keyword evidence="3 6" id="KW-0521">NADP</keyword>
<keyword evidence="1 6" id="KW-0808">Transferase</keyword>
<dbReference type="SUPFAM" id="SSF111331">
    <property type="entry name" value="NAD kinase/diacylglycerol kinase-like"/>
    <property type="match status" value="1"/>
</dbReference>
<dbReference type="Gene3D" id="2.60.200.30">
    <property type="entry name" value="Probable inorganic polyphosphate/atp-NAD kinase, domain 2"/>
    <property type="match status" value="1"/>
</dbReference>
<evidence type="ECO:0000256" key="5">
    <source>
        <dbReference type="ARBA" id="ARBA00047925"/>
    </source>
</evidence>
<proteinExistence type="inferred from homology"/>
<feature type="active site" description="Proton acceptor" evidence="6">
    <location>
        <position position="84"/>
    </location>
</feature>
<dbReference type="InterPro" id="IPR017437">
    <property type="entry name" value="ATP-NAD_kinase_PpnK-typ_C"/>
</dbReference>
<dbReference type="InParanoid" id="A0A3N0VFA6"/>
<comment type="function">
    <text evidence="6">Involved in the regulation of the intracellular balance of NAD and NADP, and is a key enzyme in the biosynthesis of NADP. Catalyzes specifically the phosphorylation on 2'-hydroxyl of the adenosine moiety of NAD to yield NADP.</text>
</comment>
<evidence type="ECO:0000256" key="3">
    <source>
        <dbReference type="ARBA" id="ARBA00022857"/>
    </source>
</evidence>
<evidence type="ECO:0000256" key="4">
    <source>
        <dbReference type="ARBA" id="ARBA00023027"/>
    </source>
</evidence>
<feature type="binding site" evidence="6">
    <location>
        <position position="170"/>
    </location>
    <ligand>
        <name>NAD(+)</name>
        <dbReference type="ChEBI" id="CHEBI:57540"/>
    </ligand>
</feature>
<comment type="catalytic activity">
    <reaction evidence="5 6">
        <text>NAD(+) + ATP = ADP + NADP(+) + H(+)</text>
        <dbReference type="Rhea" id="RHEA:18629"/>
        <dbReference type="ChEBI" id="CHEBI:15378"/>
        <dbReference type="ChEBI" id="CHEBI:30616"/>
        <dbReference type="ChEBI" id="CHEBI:57540"/>
        <dbReference type="ChEBI" id="CHEBI:58349"/>
        <dbReference type="ChEBI" id="CHEBI:456216"/>
        <dbReference type="EC" id="2.7.1.23"/>
    </reaction>
</comment>
<keyword evidence="6" id="KW-0547">Nucleotide-binding</keyword>
<dbReference type="Proteomes" id="UP000282106">
    <property type="component" value="Unassembled WGS sequence"/>
</dbReference>
<evidence type="ECO:0000256" key="2">
    <source>
        <dbReference type="ARBA" id="ARBA00022777"/>
    </source>
</evidence>
<evidence type="ECO:0000313" key="8">
    <source>
        <dbReference type="Proteomes" id="UP000282106"/>
    </source>
</evidence>
<reference evidence="7 8" key="1">
    <citation type="submission" date="2018-10" db="EMBL/GenBank/DDBJ databases">
        <authorList>
            <person name="Chen W.-M."/>
        </authorList>
    </citation>
    <scope>NUCLEOTIDE SEQUENCE [LARGE SCALE GENOMIC DNA]</scope>
    <source>
        <strain evidence="7 8">THS-13</strain>
    </source>
</reference>
<dbReference type="RefSeq" id="WP_123211423.1">
    <property type="nucleotide sequence ID" value="NZ_RJVO01000003.1"/>
</dbReference>
<dbReference type="InterPro" id="IPR002504">
    <property type="entry name" value="NADK"/>
</dbReference>
<accession>A0A3N0VFA6</accession>
<dbReference type="NCBIfam" id="NF002306">
    <property type="entry name" value="PRK01231.1"/>
    <property type="match status" value="1"/>
</dbReference>
<feature type="binding site" evidence="6">
    <location>
        <position position="189"/>
    </location>
    <ligand>
        <name>NAD(+)</name>
        <dbReference type="ChEBI" id="CHEBI:57540"/>
    </ligand>
</feature>
<dbReference type="PANTHER" id="PTHR20275:SF0">
    <property type="entry name" value="NAD KINASE"/>
    <property type="match status" value="1"/>
</dbReference>
<feature type="binding site" evidence="6">
    <location>
        <position position="187"/>
    </location>
    <ligand>
        <name>NAD(+)</name>
        <dbReference type="ChEBI" id="CHEBI:57540"/>
    </ligand>
</feature>
<organism evidence="7 8">
    <name type="scientific">Stagnimonas aquatica</name>
    <dbReference type="NCBI Taxonomy" id="2689987"/>
    <lineage>
        <taxon>Bacteria</taxon>
        <taxon>Pseudomonadati</taxon>
        <taxon>Pseudomonadota</taxon>
        <taxon>Gammaproteobacteria</taxon>
        <taxon>Nevskiales</taxon>
        <taxon>Nevskiaceae</taxon>
        <taxon>Stagnimonas</taxon>
    </lineage>
</organism>
<dbReference type="GO" id="GO:0005737">
    <property type="term" value="C:cytoplasm"/>
    <property type="evidence" value="ECO:0007669"/>
    <property type="project" value="UniProtKB-SubCell"/>
</dbReference>
<evidence type="ECO:0000256" key="1">
    <source>
        <dbReference type="ARBA" id="ARBA00022679"/>
    </source>
</evidence>
<keyword evidence="6" id="KW-0067">ATP-binding</keyword>
<dbReference type="Pfam" id="PF20143">
    <property type="entry name" value="NAD_kinase_C"/>
    <property type="match status" value="1"/>
</dbReference>
<keyword evidence="8" id="KW-1185">Reference proteome</keyword>
<dbReference type="Pfam" id="PF01513">
    <property type="entry name" value="NAD_kinase"/>
    <property type="match status" value="1"/>
</dbReference>
<protein>
    <recommendedName>
        <fullName evidence="6">NAD kinase</fullName>
        <ecNumber evidence="6">2.7.1.23</ecNumber>
    </recommendedName>
    <alternativeName>
        <fullName evidence="6">ATP-dependent NAD kinase</fullName>
    </alternativeName>
</protein>
<dbReference type="InterPro" id="IPR017438">
    <property type="entry name" value="ATP-NAD_kinase_N"/>
</dbReference>
<feature type="binding site" evidence="6">
    <location>
        <begin position="200"/>
        <end position="205"/>
    </location>
    <ligand>
        <name>NAD(+)</name>
        <dbReference type="ChEBI" id="CHEBI:57540"/>
    </ligand>
</feature>
<name>A0A3N0VFA6_9GAMM</name>
<sequence length="307" mass="32699">MSQTRSPSSQPAVAPFPTVGVIGKRTDPSVKGTLLGICALLRELGREVLVDEIHADTARKAGVPAVSRAELAARCQLVVVAGGDGTLLDAGRSLAGHEVPVLGVNQGRLGFMVDVNPEELREALQAVLAGEYLTDDRLLLHTRIQRADGSETTPVLAVNDVVLRNLASIRMLEFETWLGEEFISQHRADGMIVSSPTGSTAYALSGGGPVIHPAVAAIALVPICPHTLSDRPIVVPADRPVKLVLRGADNSKATVTCDGQVSEPLSPGDTVVVSRAPHPLRLLHPHRYHYFDVLRDKLHWGRGPARG</sequence>
<comment type="caution">
    <text evidence="7">The sequence shown here is derived from an EMBL/GenBank/DDBJ whole genome shotgun (WGS) entry which is preliminary data.</text>
</comment>
<keyword evidence="4 6" id="KW-0520">NAD</keyword>
<evidence type="ECO:0000313" key="7">
    <source>
        <dbReference type="EMBL" id="ROH90968.1"/>
    </source>
</evidence>
<keyword evidence="6" id="KW-0963">Cytoplasm</keyword>
<dbReference type="GO" id="GO:0019674">
    <property type="term" value="P:NAD+ metabolic process"/>
    <property type="evidence" value="ECO:0007669"/>
    <property type="project" value="InterPro"/>
</dbReference>
<dbReference type="Gene3D" id="3.40.50.10330">
    <property type="entry name" value="Probable inorganic polyphosphate/atp-NAD kinase, domain 1"/>
    <property type="match status" value="1"/>
</dbReference>
<evidence type="ECO:0000256" key="6">
    <source>
        <dbReference type="HAMAP-Rule" id="MF_00361"/>
    </source>
</evidence>
<dbReference type="HAMAP" id="MF_00361">
    <property type="entry name" value="NAD_kinase"/>
    <property type="match status" value="1"/>
</dbReference>
<dbReference type="InterPro" id="IPR016064">
    <property type="entry name" value="NAD/diacylglycerol_kinase_sf"/>
</dbReference>
<dbReference type="AlphaFoldDB" id="A0A3N0VFA6"/>
<comment type="caution">
    <text evidence="6">Lacks conserved residue(s) required for the propagation of feature annotation.</text>
</comment>
<feature type="binding site" evidence="6">
    <location>
        <position position="260"/>
    </location>
    <ligand>
        <name>NAD(+)</name>
        <dbReference type="ChEBI" id="CHEBI:57540"/>
    </ligand>
</feature>
<dbReference type="GO" id="GO:0005524">
    <property type="term" value="F:ATP binding"/>
    <property type="evidence" value="ECO:0007669"/>
    <property type="project" value="UniProtKB-KW"/>
</dbReference>
<dbReference type="PANTHER" id="PTHR20275">
    <property type="entry name" value="NAD KINASE"/>
    <property type="match status" value="1"/>
</dbReference>
<feature type="binding site" evidence="6">
    <location>
        <begin position="84"/>
        <end position="85"/>
    </location>
    <ligand>
        <name>NAD(+)</name>
        <dbReference type="ChEBI" id="CHEBI:57540"/>
    </ligand>
</feature>
<dbReference type="GO" id="GO:0046872">
    <property type="term" value="F:metal ion binding"/>
    <property type="evidence" value="ECO:0007669"/>
    <property type="project" value="UniProtKB-UniRule"/>
</dbReference>
<comment type="similarity">
    <text evidence="6">Belongs to the NAD kinase family.</text>
</comment>
<keyword evidence="2 6" id="KW-0418">Kinase</keyword>
<dbReference type="GO" id="GO:0006741">
    <property type="term" value="P:NADP+ biosynthetic process"/>
    <property type="evidence" value="ECO:0007669"/>
    <property type="project" value="UniProtKB-UniRule"/>
</dbReference>
<dbReference type="GO" id="GO:0003951">
    <property type="term" value="F:NAD+ kinase activity"/>
    <property type="evidence" value="ECO:0007669"/>
    <property type="project" value="UniProtKB-UniRule"/>
</dbReference>
<dbReference type="EMBL" id="RJVO01000003">
    <property type="protein sequence ID" value="ROH90968.1"/>
    <property type="molecule type" value="Genomic_DNA"/>
</dbReference>
<dbReference type="FunCoup" id="A0A3N0VFA6">
    <property type="interactions" value="554"/>
</dbReference>
<gene>
    <name evidence="6" type="primary">nadK</name>
    <name evidence="7" type="ORF">ED208_08315</name>
</gene>